<accession>A0A0G4P8N6</accession>
<dbReference type="Gene3D" id="1.10.630.10">
    <property type="entry name" value="Cytochrome P450"/>
    <property type="match status" value="1"/>
</dbReference>
<dbReference type="Pfam" id="PF00067">
    <property type="entry name" value="p450"/>
    <property type="match status" value="1"/>
</dbReference>
<dbReference type="InterPro" id="IPR001128">
    <property type="entry name" value="Cyt_P450"/>
</dbReference>
<keyword evidence="4 8" id="KW-0560">Oxidoreductase</keyword>
<dbReference type="PANTHER" id="PTHR46300:SF2">
    <property type="entry name" value="CYTOCHROME P450 MONOOXYGENASE ALNH-RELATED"/>
    <property type="match status" value="1"/>
</dbReference>
<feature type="binding site" description="axial binding residue" evidence="7">
    <location>
        <position position="468"/>
    </location>
    <ligand>
        <name>heme</name>
        <dbReference type="ChEBI" id="CHEBI:30413"/>
    </ligand>
    <ligandPart>
        <name>Fe</name>
        <dbReference type="ChEBI" id="CHEBI:18248"/>
    </ligandPart>
</feature>
<gene>
    <name evidence="9" type="ORF">PCAMFM013_S008g000096</name>
</gene>
<dbReference type="GO" id="GO:0016705">
    <property type="term" value="F:oxidoreductase activity, acting on paired donors, with incorporation or reduction of molecular oxygen"/>
    <property type="evidence" value="ECO:0007669"/>
    <property type="project" value="InterPro"/>
</dbReference>
<evidence type="ECO:0000256" key="3">
    <source>
        <dbReference type="ARBA" id="ARBA00022723"/>
    </source>
</evidence>
<comment type="similarity">
    <text evidence="2 8">Belongs to the cytochrome P450 family.</text>
</comment>
<keyword evidence="7 8" id="KW-0349">Heme</keyword>
<dbReference type="Proteomes" id="UP000053732">
    <property type="component" value="Unassembled WGS sequence"/>
</dbReference>
<evidence type="ECO:0000256" key="1">
    <source>
        <dbReference type="ARBA" id="ARBA00001971"/>
    </source>
</evidence>
<dbReference type="GO" id="GO:0005506">
    <property type="term" value="F:iron ion binding"/>
    <property type="evidence" value="ECO:0007669"/>
    <property type="project" value="InterPro"/>
</dbReference>
<sequence>MSAVQSEMTWQRTIYGYIELGFSSVSETKMGWLVYAAAGLLAFLLFKAAGVRKQQQLPPGCKPIPGPSGLPFLGNIHQLPNDYPWRKFKEWSDIHGPIMEVKLGRKSLIVLSNNEAAKELLERRGQKQSYMACEVLSGNLRPLLMPYGDRWRRVRKFIHQMTMPAKALSYQPRQDRESRKLLYDMLKEPQDFARHYYRYASGLVMGLTYDMPVVTGKEEYVKSVVQVNDTLEHTAKPGAFLVDSLPILKFLPSFMAPFKRLGKAAHEFEYALFTKLLQDIEKKLSRGSPIGDCFAKEFLDKGAKNGLTADEGAYACGTMFEAGSGTTSGALEILTMALLLFPEVQAEAQKELDSVCGDRLPVFEDELSLPYIKAVAKEALRWRPIVTQGILHMSVKDDRYGDYFIPANTAILGNHWAIHMDPEIYPEPDRFNPKRFIDPSFPTAQKTDGVEYGASRGHWAFGFGRRACPGQHIGEYSLFILTARLLWAFDFKKYVSADGQVHEPDPLAFTTGFNSKPKDFPATIVPRSEARIEAVREAYFSQWGKADR</sequence>
<dbReference type="PRINTS" id="PR00463">
    <property type="entry name" value="EP450I"/>
</dbReference>
<evidence type="ECO:0000256" key="2">
    <source>
        <dbReference type="ARBA" id="ARBA00010617"/>
    </source>
</evidence>
<dbReference type="STRING" id="1429867.A0A0G4P8N6"/>
<evidence type="ECO:0000256" key="7">
    <source>
        <dbReference type="PIRSR" id="PIRSR602401-1"/>
    </source>
</evidence>
<reference evidence="9 10" key="1">
    <citation type="journal article" date="2014" name="Nat. Commun.">
        <title>Multiple recent horizontal transfers of a large genomic region in cheese making fungi.</title>
        <authorList>
            <person name="Cheeseman K."/>
            <person name="Ropars J."/>
            <person name="Renault P."/>
            <person name="Dupont J."/>
            <person name="Gouzy J."/>
            <person name="Branca A."/>
            <person name="Abraham A.L."/>
            <person name="Ceppi M."/>
            <person name="Conseiller E."/>
            <person name="Debuchy R."/>
            <person name="Malagnac F."/>
            <person name="Goarin A."/>
            <person name="Silar P."/>
            <person name="Lacoste S."/>
            <person name="Sallet E."/>
            <person name="Bensimon A."/>
            <person name="Giraud T."/>
            <person name="Brygoo Y."/>
        </authorList>
    </citation>
    <scope>NUCLEOTIDE SEQUENCE [LARGE SCALE GENOMIC DNA]</scope>
    <source>
        <strain evidence="10">FM 013</strain>
    </source>
</reference>
<dbReference type="GO" id="GO:0020037">
    <property type="term" value="F:heme binding"/>
    <property type="evidence" value="ECO:0007669"/>
    <property type="project" value="InterPro"/>
</dbReference>
<evidence type="ECO:0000313" key="10">
    <source>
        <dbReference type="Proteomes" id="UP000053732"/>
    </source>
</evidence>
<dbReference type="InterPro" id="IPR002401">
    <property type="entry name" value="Cyt_P450_E_grp-I"/>
</dbReference>
<protein>
    <submittedName>
        <fullName evidence="9">Cytochrome P450</fullName>
    </submittedName>
</protein>
<keyword evidence="3 7" id="KW-0479">Metal-binding</keyword>
<dbReference type="InterPro" id="IPR050364">
    <property type="entry name" value="Cytochrome_P450_fung"/>
</dbReference>
<dbReference type="GO" id="GO:0043386">
    <property type="term" value="P:mycotoxin biosynthetic process"/>
    <property type="evidence" value="ECO:0007669"/>
    <property type="project" value="UniProtKB-ARBA"/>
</dbReference>
<organism evidence="9 10">
    <name type="scientific">Penicillium camemberti (strain FM 013)</name>
    <dbReference type="NCBI Taxonomy" id="1429867"/>
    <lineage>
        <taxon>Eukaryota</taxon>
        <taxon>Fungi</taxon>
        <taxon>Dikarya</taxon>
        <taxon>Ascomycota</taxon>
        <taxon>Pezizomycotina</taxon>
        <taxon>Eurotiomycetes</taxon>
        <taxon>Eurotiomycetidae</taxon>
        <taxon>Eurotiales</taxon>
        <taxon>Aspergillaceae</taxon>
        <taxon>Penicillium</taxon>
    </lineage>
</organism>
<keyword evidence="6 8" id="KW-0503">Monooxygenase</keyword>
<dbReference type="PROSITE" id="PS00086">
    <property type="entry name" value="CYTOCHROME_P450"/>
    <property type="match status" value="1"/>
</dbReference>
<dbReference type="InterPro" id="IPR017972">
    <property type="entry name" value="Cyt_P450_CS"/>
</dbReference>
<keyword evidence="5 7" id="KW-0408">Iron</keyword>
<dbReference type="InterPro" id="IPR036396">
    <property type="entry name" value="Cyt_P450_sf"/>
</dbReference>
<evidence type="ECO:0000256" key="6">
    <source>
        <dbReference type="ARBA" id="ARBA00023033"/>
    </source>
</evidence>
<dbReference type="CDD" id="cd11065">
    <property type="entry name" value="CYP64-like"/>
    <property type="match status" value="1"/>
</dbReference>
<keyword evidence="10" id="KW-1185">Reference proteome</keyword>
<dbReference type="GO" id="GO:0004497">
    <property type="term" value="F:monooxygenase activity"/>
    <property type="evidence" value="ECO:0007669"/>
    <property type="project" value="UniProtKB-KW"/>
</dbReference>
<evidence type="ECO:0000256" key="8">
    <source>
        <dbReference type="RuleBase" id="RU000461"/>
    </source>
</evidence>
<dbReference type="EMBL" id="HG793141">
    <property type="protein sequence ID" value="CRL22667.1"/>
    <property type="molecule type" value="Genomic_DNA"/>
</dbReference>
<evidence type="ECO:0000313" key="9">
    <source>
        <dbReference type="EMBL" id="CRL22667.1"/>
    </source>
</evidence>
<evidence type="ECO:0000256" key="4">
    <source>
        <dbReference type="ARBA" id="ARBA00023002"/>
    </source>
</evidence>
<evidence type="ECO:0000256" key="5">
    <source>
        <dbReference type="ARBA" id="ARBA00023004"/>
    </source>
</evidence>
<dbReference type="SUPFAM" id="SSF48264">
    <property type="entry name" value="Cytochrome P450"/>
    <property type="match status" value="1"/>
</dbReference>
<dbReference type="PRINTS" id="PR00385">
    <property type="entry name" value="P450"/>
</dbReference>
<proteinExistence type="inferred from homology"/>
<comment type="cofactor">
    <cofactor evidence="1 7">
        <name>heme</name>
        <dbReference type="ChEBI" id="CHEBI:30413"/>
    </cofactor>
</comment>
<dbReference type="PANTHER" id="PTHR46300">
    <property type="entry name" value="P450, PUTATIVE (EUROFUNG)-RELATED-RELATED"/>
    <property type="match status" value="1"/>
</dbReference>
<dbReference type="AlphaFoldDB" id="A0A0G4P8N6"/>
<name>A0A0G4P8N6_PENC3</name>